<dbReference type="GO" id="GO:0005525">
    <property type="term" value="F:GTP binding"/>
    <property type="evidence" value="ECO:0007669"/>
    <property type="project" value="UniProtKB-UniRule"/>
</dbReference>
<evidence type="ECO:0000256" key="1">
    <source>
        <dbReference type="ARBA" id="ARBA00022741"/>
    </source>
</evidence>
<feature type="binding site" evidence="4">
    <location>
        <begin position="101"/>
        <end position="104"/>
    </location>
    <ligand>
        <name>GTP</name>
        <dbReference type="ChEBI" id="CHEBI:37565"/>
    </ligand>
</feature>
<accession>A0A1G7BXH3</accession>
<feature type="domain" description="RapZ C-terminal" evidence="6">
    <location>
        <begin position="205"/>
        <end position="323"/>
    </location>
</feature>
<evidence type="ECO:0000313" key="8">
    <source>
        <dbReference type="Proteomes" id="UP000182744"/>
    </source>
</evidence>
<dbReference type="PANTHER" id="PTHR30448">
    <property type="entry name" value="RNASE ADAPTER PROTEIN RAPZ"/>
    <property type="match status" value="1"/>
</dbReference>
<dbReference type="Gene3D" id="3.40.50.300">
    <property type="entry name" value="P-loop containing nucleotide triphosphate hydrolases"/>
    <property type="match status" value="1"/>
</dbReference>
<evidence type="ECO:0000256" key="3">
    <source>
        <dbReference type="ARBA" id="ARBA00023134"/>
    </source>
</evidence>
<dbReference type="NCBIfam" id="NF003828">
    <property type="entry name" value="PRK05416.1"/>
    <property type="match status" value="1"/>
</dbReference>
<evidence type="ECO:0000259" key="5">
    <source>
        <dbReference type="Pfam" id="PF03668"/>
    </source>
</evidence>
<name>A0A1G7BXH3_9ACTO</name>
<dbReference type="HAMAP" id="MF_00636">
    <property type="entry name" value="RapZ_like"/>
    <property type="match status" value="1"/>
</dbReference>
<keyword evidence="3 4" id="KW-0342">GTP-binding</keyword>
<keyword evidence="2 4" id="KW-0067">ATP-binding</keyword>
<dbReference type="GO" id="GO:0005524">
    <property type="term" value="F:ATP binding"/>
    <property type="evidence" value="ECO:0007669"/>
    <property type="project" value="UniProtKB-UniRule"/>
</dbReference>
<reference evidence="8" key="1">
    <citation type="submission" date="2016-10" db="EMBL/GenBank/DDBJ databases">
        <authorList>
            <person name="Varghese N."/>
        </authorList>
    </citation>
    <scope>NUCLEOTIDE SEQUENCE [LARGE SCALE GENOMIC DNA]</scope>
    <source>
        <strain evidence="8">DSM 20639</strain>
    </source>
</reference>
<dbReference type="AlphaFoldDB" id="A0A1G7BXH3"/>
<evidence type="ECO:0000256" key="4">
    <source>
        <dbReference type="HAMAP-Rule" id="MF_00636"/>
    </source>
</evidence>
<proteinExistence type="inferred from homology"/>
<dbReference type="InterPro" id="IPR027417">
    <property type="entry name" value="P-loop_NTPase"/>
</dbReference>
<keyword evidence="8" id="KW-1185">Reference proteome</keyword>
<organism evidence="7 8">
    <name type="scientific">Actinobaculum suis</name>
    <dbReference type="NCBI Taxonomy" id="1657"/>
    <lineage>
        <taxon>Bacteria</taxon>
        <taxon>Bacillati</taxon>
        <taxon>Actinomycetota</taxon>
        <taxon>Actinomycetes</taxon>
        <taxon>Actinomycetales</taxon>
        <taxon>Actinomycetaceae</taxon>
        <taxon>Actinobaculum</taxon>
    </lineage>
</organism>
<dbReference type="Pfam" id="PF22740">
    <property type="entry name" value="PapZ_C"/>
    <property type="match status" value="1"/>
</dbReference>
<keyword evidence="1 4" id="KW-0547">Nucleotide-binding</keyword>
<dbReference type="InterPro" id="IPR005337">
    <property type="entry name" value="RapZ-like"/>
</dbReference>
<feature type="binding site" evidence="4">
    <location>
        <begin position="51"/>
        <end position="58"/>
    </location>
    <ligand>
        <name>ATP</name>
        <dbReference type="ChEBI" id="CHEBI:30616"/>
    </ligand>
</feature>
<sequence>MRIRVTSRDYGMMVNMSDINDTSRIPKVVPQADAQAHLPPAQVPEIIVVTGMSGAGRTRAANTLEDLGWYVVDNLPPRLLKAMVGLMSPDGGVQRLAVVVDVRSREFFAELVGQLDVVRKSGVDYRIIFLDASNDELIQRFEAVRRPHPLEPHGRLLDGIRKERKLLTDLRNRADSVIDTTGLSVHDLARKIRSLVGDGTQDNVRITVMSFGFKYGLPMDADNVADVRFLPNPYWVSELRHLTGHDKPVADFVLEQAGAQEFVDKYSELLIGILAGYSRELKPYTTIAIGCTGGKHRSVAIAGAISEKLRQAGQSVRTIHRDLGRE</sequence>
<feature type="domain" description="RapZ-like N-terminal" evidence="5">
    <location>
        <begin position="45"/>
        <end position="195"/>
    </location>
</feature>
<evidence type="ECO:0000256" key="2">
    <source>
        <dbReference type="ARBA" id="ARBA00022840"/>
    </source>
</evidence>
<evidence type="ECO:0000313" key="7">
    <source>
        <dbReference type="EMBL" id="SDE31798.1"/>
    </source>
</evidence>
<gene>
    <name evidence="7" type="ORF">SAMN05421878_10626</name>
</gene>
<dbReference type="Pfam" id="PF03668">
    <property type="entry name" value="RapZ-like_N"/>
    <property type="match status" value="1"/>
</dbReference>
<evidence type="ECO:0000259" key="6">
    <source>
        <dbReference type="Pfam" id="PF22740"/>
    </source>
</evidence>
<dbReference type="SUPFAM" id="SSF52540">
    <property type="entry name" value="P-loop containing nucleoside triphosphate hydrolases"/>
    <property type="match status" value="1"/>
</dbReference>
<protein>
    <submittedName>
        <fullName evidence="7">UPF0042 nucleotide-binding protein</fullName>
    </submittedName>
</protein>
<dbReference type="Proteomes" id="UP000182744">
    <property type="component" value="Unassembled WGS sequence"/>
</dbReference>
<dbReference type="PANTHER" id="PTHR30448:SF0">
    <property type="entry name" value="RNASE ADAPTER PROTEIN RAPZ"/>
    <property type="match status" value="1"/>
</dbReference>
<dbReference type="EMBL" id="FNAU01000006">
    <property type="protein sequence ID" value="SDE31798.1"/>
    <property type="molecule type" value="Genomic_DNA"/>
</dbReference>
<dbReference type="PIRSF" id="PIRSF005052">
    <property type="entry name" value="P-loopkin"/>
    <property type="match status" value="1"/>
</dbReference>
<dbReference type="InterPro" id="IPR053931">
    <property type="entry name" value="RapZ_C"/>
</dbReference>
<dbReference type="InterPro" id="IPR053930">
    <property type="entry name" value="RapZ-like_N"/>
</dbReference>